<feature type="compositionally biased region" description="Polar residues" evidence="1">
    <location>
        <begin position="186"/>
        <end position="201"/>
    </location>
</feature>
<proteinExistence type="predicted"/>
<feature type="region of interest" description="Disordered" evidence="1">
    <location>
        <begin position="183"/>
        <end position="217"/>
    </location>
</feature>
<name>A0A2P2JIL4_RHIMU</name>
<organism evidence="2">
    <name type="scientific">Rhizophora mucronata</name>
    <name type="common">Asiatic mangrove</name>
    <dbReference type="NCBI Taxonomy" id="61149"/>
    <lineage>
        <taxon>Eukaryota</taxon>
        <taxon>Viridiplantae</taxon>
        <taxon>Streptophyta</taxon>
        <taxon>Embryophyta</taxon>
        <taxon>Tracheophyta</taxon>
        <taxon>Spermatophyta</taxon>
        <taxon>Magnoliopsida</taxon>
        <taxon>eudicotyledons</taxon>
        <taxon>Gunneridae</taxon>
        <taxon>Pentapetalae</taxon>
        <taxon>rosids</taxon>
        <taxon>fabids</taxon>
        <taxon>Malpighiales</taxon>
        <taxon>Rhizophoraceae</taxon>
        <taxon>Rhizophora</taxon>
    </lineage>
</organism>
<dbReference type="EMBL" id="GGEC01012791">
    <property type="protein sequence ID" value="MBW93274.1"/>
    <property type="molecule type" value="Transcribed_RNA"/>
</dbReference>
<sequence length="356" mass="39994">MDLQLKKVQETRINDCKKIIGYLNLVNFATLDDKEVRALAMIREMSNTIVSGHAKLATEGDVSRLLTISVERMVGACRKVVDQICKVDIQDLNEHERQILLEISKLGQGFIPEKDVLALNLHEELDKEEELGEGLVGEETQIKPSEEMDNEQEHVDGWLGENVTIEDGLVTDEVASENFAIEMETDSSNPGGRTSSEQFSKLGNHDRGRNFRSKNEKAIRNNSPSVQQFCSPSMSFGADFAAVGISSPPSWNVIWVDDEGSTRQVDLPKVSEAEGLPLPAELENPHKSNYEYLFNLVGSLKNEIIRKDNQLKDYVLKHDQESSLLLQDNPLEQVHCTSPENETEEEHRLRPRAKSA</sequence>
<evidence type="ECO:0000256" key="1">
    <source>
        <dbReference type="SAM" id="MobiDB-lite"/>
    </source>
</evidence>
<feature type="region of interest" description="Disordered" evidence="1">
    <location>
        <begin position="334"/>
        <end position="356"/>
    </location>
</feature>
<evidence type="ECO:0000313" key="2">
    <source>
        <dbReference type="EMBL" id="MBW93274.1"/>
    </source>
</evidence>
<dbReference type="AlphaFoldDB" id="A0A2P2JIL4"/>
<feature type="compositionally biased region" description="Basic and acidic residues" evidence="1">
    <location>
        <begin position="203"/>
        <end position="217"/>
    </location>
</feature>
<accession>A0A2P2JIL4</accession>
<reference evidence="2" key="1">
    <citation type="submission" date="2018-02" db="EMBL/GenBank/DDBJ databases">
        <title>Rhizophora mucronata_Transcriptome.</title>
        <authorList>
            <person name="Meera S.P."/>
            <person name="Sreeshan A."/>
            <person name="Augustine A."/>
        </authorList>
    </citation>
    <scope>NUCLEOTIDE SEQUENCE</scope>
    <source>
        <tissue evidence="2">Leaf</tissue>
    </source>
</reference>
<protein>
    <submittedName>
        <fullName evidence="2">Serine/threonine-protein phosphatase 7 inactive homolog isoform X1</fullName>
    </submittedName>
</protein>